<feature type="transmembrane region" description="Helical" evidence="8">
    <location>
        <begin position="187"/>
        <end position="207"/>
    </location>
</feature>
<dbReference type="RefSeq" id="WP_378113394.1">
    <property type="nucleotide sequence ID" value="NZ_JBHSNC010000054.1"/>
</dbReference>
<keyword evidence="7 8" id="KW-0472">Membrane</keyword>
<evidence type="ECO:0000256" key="4">
    <source>
        <dbReference type="ARBA" id="ARBA00022544"/>
    </source>
</evidence>
<feature type="transmembrane region" description="Helical" evidence="8">
    <location>
        <begin position="219"/>
        <end position="244"/>
    </location>
</feature>
<evidence type="ECO:0000313" key="9">
    <source>
        <dbReference type="EMBL" id="MFC5531430.1"/>
    </source>
</evidence>
<dbReference type="PANTHER" id="PTHR34975">
    <property type="entry name" value="SPORE GERMINATION PROTEIN A2"/>
    <property type="match status" value="1"/>
</dbReference>
<sequence length="372" mass="41195">MKYPAERVGPLPWFSWFVLFELGSAVVIPIGMDAKQGAWIVILLGCIIGIVLMGAVYGSLYRMYPDIPLTGYARKILGAVPGWAVGFAYMLYFIYIAGRNTRDFGDLLAAAAYDVTPMFVIDAFLILAVGYVILLGLEVFGRTAFVFFLFTGGIFMLIVVLFAFSNMSDASRMLPILPDGWSSVWKALYPTNVTFPFGEMIVITMFLPHADKKIKPVRIGIYAMALSALLLCVATFVNISVLGIEIASRATFPLFTSLSRLRLAEFLQRMDGIVLLLLVITSFFKMGTFMFAAVLAGRDLFRTVNYATLIFPVGLVVLVSSMIMAGSLTEHLEEGLKVVPYYLHLPFQFAIPMVLLLIGWIRSRGRKRTASA</sequence>
<feature type="transmembrane region" description="Helical" evidence="8">
    <location>
        <begin position="273"/>
        <end position="297"/>
    </location>
</feature>
<evidence type="ECO:0000256" key="6">
    <source>
        <dbReference type="ARBA" id="ARBA00022989"/>
    </source>
</evidence>
<feature type="transmembrane region" description="Helical" evidence="8">
    <location>
        <begin position="309"/>
        <end position="329"/>
    </location>
</feature>
<feature type="transmembrane region" description="Helical" evidence="8">
    <location>
        <begin position="341"/>
        <end position="361"/>
    </location>
</feature>
<gene>
    <name evidence="9" type="ORF">ACFPQ4_18580</name>
</gene>
<evidence type="ECO:0000256" key="8">
    <source>
        <dbReference type="SAM" id="Phobius"/>
    </source>
</evidence>
<evidence type="ECO:0000256" key="1">
    <source>
        <dbReference type="ARBA" id="ARBA00004141"/>
    </source>
</evidence>
<evidence type="ECO:0000256" key="5">
    <source>
        <dbReference type="ARBA" id="ARBA00022692"/>
    </source>
</evidence>
<accession>A0ABW0R517</accession>
<keyword evidence="5 8" id="KW-0812">Transmembrane</keyword>
<protein>
    <submittedName>
        <fullName evidence="9">Endospore germination permease</fullName>
    </submittedName>
</protein>
<comment type="caution">
    <text evidence="9">The sequence shown here is derived from an EMBL/GenBank/DDBJ whole genome shotgun (WGS) entry which is preliminary data.</text>
</comment>
<dbReference type="Proteomes" id="UP001596108">
    <property type="component" value="Unassembled WGS sequence"/>
</dbReference>
<organism evidence="9 10">
    <name type="scientific">Cohnella yongneupensis</name>
    <dbReference type="NCBI Taxonomy" id="425006"/>
    <lineage>
        <taxon>Bacteria</taxon>
        <taxon>Bacillati</taxon>
        <taxon>Bacillota</taxon>
        <taxon>Bacilli</taxon>
        <taxon>Bacillales</taxon>
        <taxon>Paenibacillaceae</taxon>
        <taxon>Cohnella</taxon>
    </lineage>
</organism>
<dbReference type="EMBL" id="JBHSNC010000054">
    <property type="protein sequence ID" value="MFC5531430.1"/>
    <property type="molecule type" value="Genomic_DNA"/>
</dbReference>
<keyword evidence="3" id="KW-0813">Transport</keyword>
<evidence type="ECO:0000256" key="3">
    <source>
        <dbReference type="ARBA" id="ARBA00022448"/>
    </source>
</evidence>
<evidence type="ECO:0000256" key="7">
    <source>
        <dbReference type="ARBA" id="ARBA00023136"/>
    </source>
</evidence>
<dbReference type="NCBIfam" id="TIGR00912">
    <property type="entry name" value="2A0309"/>
    <property type="match status" value="1"/>
</dbReference>
<evidence type="ECO:0000256" key="2">
    <source>
        <dbReference type="ARBA" id="ARBA00007998"/>
    </source>
</evidence>
<feature type="transmembrane region" description="Helical" evidence="8">
    <location>
        <begin position="76"/>
        <end position="98"/>
    </location>
</feature>
<comment type="subcellular location">
    <subcellularLocation>
        <location evidence="1">Membrane</location>
        <topology evidence="1">Multi-pass membrane protein</topology>
    </subcellularLocation>
</comment>
<dbReference type="InterPro" id="IPR004761">
    <property type="entry name" value="Spore_GerAB"/>
</dbReference>
<name>A0ABW0R517_9BACL</name>
<keyword evidence="4" id="KW-0309">Germination</keyword>
<dbReference type="Pfam" id="PF03845">
    <property type="entry name" value="Spore_permease"/>
    <property type="match status" value="1"/>
</dbReference>
<dbReference type="PANTHER" id="PTHR34975:SF2">
    <property type="entry name" value="SPORE GERMINATION PROTEIN A2"/>
    <property type="match status" value="1"/>
</dbReference>
<reference evidence="10" key="1">
    <citation type="journal article" date="2019" name="Int. J. Syst. Evol. Microbiol.">
        <title>The Global Catalogue of Microorganisms (GCM) 10K type strain sequencing project: providing services to taxonomists for standard genome sequencing and annotation.</title>
        <authorList>
            <consortium name="The Broad Institute Genomics Platform"/>
            <consortium name="The Broad Institute Genome Sequencing Center for Infectious Disease"/>
            <person name="Wu L."/>
            <person name="Ma J."/>
        </authorList>
    </citation>
    <scope>NUCLEOTIDE SEQUENCE [LARGE SCALE GENOMIC DNA]</scope>
    <source>
        <strain evidence="10">CGMCC 1.18578</strain>
    </source>
</reference>
<comment type="similarity">
    <text evidence="2">Belongs to the amino acid-polyamine-organocation (APC) superfamily. Spore germination protein (SGP) (TC 2.A.3.9) family.</text>
</comment>
<feature type="transmembrane region" description="Helical" evidence="8">
    <location>
        <begin position="38"/>
        <end position="64"/>
    </location>
</feature>
<evidence type="ECO:0000313" key="10">
    <source>
        <dbReference type="Proteomes" id="UP001596108"/>
    </source>
</evidence>
<keyword evidence="10" id="KW-1185">Reference proteome</keyword>
<feature type="transmembrane region" description="Helical" evidence="8">
    <location>
        <begin position="144"/>
        <end position="167"/>
    </location>
</feature>
<feature type="transmembrane region" description="Helical" evidence="8">
    <location>
        <begin position="118"/>
        <end position="137"/>
    </location>
</feature>
<feature type="transmembrane region" description="Helical" evidence="8">
    <location>
        <begin position="12"/>
        <end position="32"/>
    </location>
</feature>
<proteinExistence type="inferred from homology"/>
<keyword evidence="6 8" id="KW-1133">Transmembrane helix</keyword>